<keyword evidence="3" id="KW-1185">Reference proteome</keyword>
<protein>
    <submittedName>
        <fullName evidence="2">Nuclear pore protein-like protein</fullName>
    </submittedName>
</protein>
<dbReference type="EMBL" id="VYYT01000223">
    <property type="protein sequence ID" value="KAK2754996.1"/>
    <property type="molecule type" value="Genomic_DNA"/>
</dbReference>
<dbReference type="Proteomes" id="UP001281614">
    <property type="component" value="Unassembled WGS sequence"/>
</dbReference>
<comment type="caution">
    <text evidence="2">The sequence shown here is derived from an EMBL/GenBank/DDBJ whole genome shotgun (WGS) entry which is preliminary data.</text>
</comment>
<evidence type="ECO:0000313" key="3">
    <source>
        <dbReference type="Proteomes" id="UP001281614"/>
    </source>
</evidence>
<proteinExistence type="predicted"/>
<evidence type="ECO:0000313" key="2">
    <source>
        <dbReference type="EMBL" id="KAK2754996.1"/>
    </source>
</evidence>
<gene>
    <name evidence="2" type="ORF">CKAH01_06010</name>
</gene>
<evidence type="ECO:0000256" key="1">
    <source>
        <dbReference type="SAM" id="MobiDB-lite"/>
    </source>
</evidence>
<accession>A0AAD9Y9R8</accession>
<sequence>MAWTATMTIFINPLDREMKRALPMFERGRFFIFVDDHMSLAIVLITCSLEYESLDRNHDDGDGAHVKSELSDTSRTASGSLSAPEPCRVLRCKMLYGHFAEADSSRSTAVNLDDAIEPMFLALSITHGRFDIIPDASGPSFARIQCATDFPQAADALPESLLPLLPSLSPSSFIVPRHALVVLINVTNITCAEVDVQVESFPRLGAREVTLDKTYGYVSSEQGRGPTSGTGALCRVKRTRLLRATEPRRDDRIATLVVLTTAHLLRRLVSHVFSLVSEATWRQSRVVL</sequence>
<dbReference type="AlphaFoldDB" id="A0AAD9Y9R8"/>
<feature type="compositionally biased region" description="Basic and acidic residues" evidence="1">
    <location>
        <begin position="62"/>
        <end position="72"/>
    </location>
</feature>
<feature type="region of interest" description="Disordered" evidence="1">
    <location>
        <begin position="62"/>
        <end position="82"/>
    </location>
</feature>
<name>A0AAD9Y9R8_COLKA</name>
<organism evidence="2 3">
    <name type="scientific">Colletotrichum kahawae</name>
    <name type="common">Coffee berry disease fungus</name>
    <dbReference type="NCBI Taxonomy" id="34407"/>
    <lineage>
        <taxon>Eukaryota</taxon>
        <taxon>Fungi</taxon>
        <taxon>Dikarya</taxon>
        <taxon>Ascomycota</taxon>
        <taxon>Pezizomycotina</taxon>
        <taxon>Sordariomycetes</taxon>
        <taxon>Hypocreomycetidae</taxon>
        <taxon>Glomerellales</taxon>
        <taxon>Glomerellaceae</taxon>
        <taxon>Colletotrichum</taxon>
        <taxon>Colletotrichum gloeosporioides species complex</taxon>
    </lineage>
</organism>
<reference evidence="2" key="1">
    <citation type="submission" date="2023-02" db="EMBL/GenBank/DDBJ databases">
        <title>Colletotrichum kahawae CIFC_Que2 genome sequencing and assembly.</title>
        <authorList>
            <person name="Baroncelli R."/>
        </authorList>
    </citation>
    <scope>NUCLEOTIDE SEQUENCE</scope>
    <source>
        <strain evidence="2">CIFC_Que2</strain>
    </source>
</reference>